<dbReference type="EMBL" id="CAJVPW010014504">
    <property type="protein sequence ID" value="CAG8654403.1"/>
    <property type="molecule type" value="Genomic_DNA"/>
</dbReference>
<organism evidence="1 2">
    <name type="scientific">Cetraspora pellucida</name>
    <dbReference type="NCBI Taxonomy" id="1433469"/>
    <lineage>
        <taxon>Eukaryota</taxon>
        <taxon>Fungi</taxon>
        <taxon>Fungi incertae sedis</taxon>
        <taxon>Mucoromycota</taxon>
        <taxon>Glomeromycotina</taxon>
        <taxon>Glomeromycetes</taxon>
        <taxon>Diversisporales</taxon>
        <taxon>Gigasporaceae</taxon>
        <taxon>Cetraspora</taxon>
    </lineage>
</organism>
<protein>
    <submittedName>
        <fullName evidence="1">13308_t:CDS:1</fullName>
    </submittedName>
</protein>
<evidence type="ECO:0000313" key="1">
    <source>
        <dbReference type="EMBL" id="CAG8654403.1"/>
    </source>
</evidence>
<comment type="caution">
    <text evidence="1">The sequence shown here is derived from an EMBL/GenBank/DDBJ whole genome shotgun (WGS) entry which is preliminary data.</text>
</comment>
<name>A0ACA9NGL7_9GLOM</name>
<proteinExistence type="predicted"/>
<dbReference type="Proteomes" id="UP000789366">
    <property type="component" value="Unassembled WGS sequence"/>
</dbReference>
<reference evidence="1" key="1">
    <citation type="submission" date="2021-06" db="EMBL/GenBank/DDBJ databases">
        <authorList>
            <person name="Kallberg Y."/>
            <person name="Tangrot J."/>
            <person name="Rosling A."/>
        </authorList>
    </citation>
    <scope>NUCLEOTIDE SEQUENCE</scope>
    <source>
        <strain evidence="1">28 12/20/2015</strain>
    </source>
</reference>
<keyword evidence="2" id="KW-1185">Reference proteome</keyword>
<evidence type="ECO:0000313" key="2">
    <source>
        <dbReference type="Proteomes" id="UP000789366"/>
    </source>
</evidence>
<feature type="non-terminal residue" evidence="1">
    <location>
        <position position="1"/>
    </location>
</feature>
<accession>A0ACA9NGL7</accession>
<gene>
    <name evidence="1" type="ORF">SPELUC_LOCUS9039</name>
</gene>
<sequence>HNNPYIKNNFQDKEQAENSIDTKFTTSKCISDNEKMALEDEVAESTINKEPVNTVNITDIKSTDSIETEVADSMVILDKINNNPKKTPFTIVTYKKTKTKNKRKDQARLSHSYKNEEGSQKGHPLRV</sequence>